<evidence type="ECO:0000256" key="1">
    <source>
        <dbReference type="SAM" id="Phobius"/>
    </source>
</evidence>
<gene>
    <name evidence="2" type="ORF">VP01_731g7</name>
</gene>
<accession>A0A0L6UDT0</accession>
<dbReference type="STRING" id="27349.A0A0L6UDT0"/>
<dbReference type="AlphaFoldDB" id="A0A0L6UDT0"/>
<reference evidence="2" key="1">
    <citation type="submission" date="2015-08" db="EMBL/GenBank/DDBJ databases">
        <title>Next Generation Sequencing and Analysis of the Genome of Puccinia sorghi L Schw, the Causal Agent of Maize Common Rust.</title>
        <authorList>
            <person name="Rochi L."/>
            <person name="Burguener G."/>
            <person name="Darino M."/>
            <person name="Turjanski A."/>
            <person name="Kreff E."/>
            <person name="Dieguez M.J."/>
            <person name="Sacco F."/>
        </authorList>
    </citation>
    <scope>NUCLEOTIDE SEQUENCE [LARGE SCALE GENOMIC DNA]</scope>
    <source>
        <strain evidence="2">RO10H11247</strain>
    </source>
</reference>
<dbReference type="Proteomes" id="UP000037035">
    <property type="component" value="Unassembled WGS sequence"/>
</dbReference>
<keyword evidence="1" id="KW-1133">Transmembrane helix</keyword>
<keyword evidence="1" id="KW-0472">Membrane</keyword>
<evidence type="ECO:0000313" key="3">
    <source>
        <dbReference type="Proteomes" id="UP000037035"/>
    </source>
</evidence>
<comment type="caution">
    <text evidence="2">The sequence shown here is derived from an EMBL/GenBank/DDBJ whole genome shotgun (WGS) entry which is preliminary data.</text>
</comment>
<keyword evidence="1" id="KW-0812">Transmembrane</keyword>
<organism evidence="2 3">
    <name type="scientific">Puccinia sorghi</name>
    <dbReference type="NCBI Taxonomy" id="27349"/>
    <lineage>
        <taxon>Eukaryota</taxon>
        <taxon>Fungi</taxon>
        <taxon>Dikarya</taxon>
        <taxon>Basidiomycota</taxon>
        <taxon>Pucciniomycotina</taxon>
        <taxon>Pucciniomycetes</taxon>
        <taxon>Pucciniales</taxon>
        <taxon>Pucciniaceae</taxon>
        <taxon>Puccinia</taxon>
    </lineage>
</organism>
<feature type="transmembrane region" description="Helical" evidence="1">
    <location>
        <begin position="119"/>
        <end position="136"/>
    </location>
</feature>
<dbReference type="OrthoDB" id="10503453at2759"/>
<proteinExistence type="predicted"/>
<keyword evidence="3" id="KW-1185">Reference proteome</keyword>
<name>A0A0L6UDT0_9BASI</name>
<dbReference type="VEuPathDB" id="FungiDB:VP01_731g7"/>
<evidence type="ECO:0000313" key="2">
    <source>
        <dbReference type="EMBL" id="KNZ46377.1"/>
    </source>
</evidence>
<protein>
    <submittedName>
        <fullName evidence="2">Uncharacterized protein</fullName>
    </submittedName>
</protein>
<sequence>MYKGAEAMKLSGDIEYPLVLLFLEIQKPVKHHLSRWANRIASSIQQPYQQQPRRWKNMKQHDSKPLYHLHYMIIDLFIKYWIIRGSAAADVETDTNSTQSQALVTQKKDLDKHFSHHNYTLFCLYMMAGFCGLILAPKNLQFAMGASALGFITPWNMSSKKNLPQHKGLENVLKKLGAYIDSLFIQSFLTPNCLFNFCAPQIIQLA</sequence>
<dbReference type="EMBL" id="LAVV01012739">
    <property type="protein sequence ID" value="KNZ46377.1"/>
    <property type="molecule type" value="Genomic_DNA"/>
</dbReference>